<dbReference type="InterPro" id="IPR052337">
    <property type="entry name" value="SAT4-like"/>
</dbReference>
<keyword evidence="2 7" id="KW-0812">Transmembrane</keyword>
<feature type="transmembrane region" description="Helical" evidence="7">
    <location>
        <begin position="64"/>
        <end position="83"/>
    </location>
</feature>
<evidence type="ECO:0000256" key="2">
    <source>
        <dbReference type="ARBA" id="ARBA00022692"/>
    </source>
</evidence>
<dbReference type="Pfam" id="PF20684">
    <property type="entry name" value="Fung_rhodopsin"/>
    <property type="match status" value="1"/>
</dbReference>
<evidence type="ECO:0000313" key="9">
    <source>
        <dbReference type="EMBL" id="KAK3381200.1"/>
    </source>
</evidence>
<dbReference type="EMBL" id="JAULSW010000005">
    <property type="protein sequence ID" value="KAK3381200.1"/>
    <property type="molecule type" value="Genomic_DNA"/>
</dbReference>
<keyword evidence="10" id="KW-1185">Reference proteome</keyword>
<dbReference type="PANTHER" id="PTHR33048">
    <property type="entry name" value="PTH11-LIKE INTEGRAL MEMBRANE PROTEIN (AFU_ORTHOLOGUE AFUA_5G11245)"/>
    <property type="match status" value="1"/>
</dbReference>
<organism evidence="9 10">
    <name type="scientific">Podospora didyma</name>
    <dbReference type="NCBI Taxonomy" id="330526"/>
    <lineage>
        <taxon>Eukaryota</taxon>
        <taxon>Fungi</taxon>
        <taxon>Dikarya</taxon>
        <taxon>Ascomycota</taxon>
        <taxon>Pezizomycotina</taxon>
        <taxon>Sordariomycetes</taxon>
        <taxon>Sordariomycetidae</taxon>
        <taxon>Sordariales</taxon>
        <taxon>Podosporaceae</taxon>
        <taxon>Podospora</taxon>
    </lineage>
</organism>
<feature type="domain" description="Rhodopsin" evidence="8">
    <location>
        <begin position="48"/>
        <end position="279"/>
    </location>
</feature>
<feature type="transmembrane region" description="Helical" evidence="7">
    <location>
        <begin position="33"/>
        <end position="52"/>
    </location>
</feature>
<sequence length="400" mass="42766">MTGATGGGGGGGGGPPLGAIPGANDNLGEKIDIIVWTLVALSGVILGLRIWCKCAKQRGLWWDDNILIVAWLFLIASAVIGSVNRSLGFGRHVFAVNPANFPAIGLNGNLAATFSIFAAVWSKTSFALTMLRLVQGPVTKSFVWFVIITMNLAMYITIAFTWTRCTPPDKLQQCIDSNVYVSYSIFSGSYSAAMDFILAFLPWPLVWGLQMRKQEKLGVALAMSLGVFAGITAIMKCIAIPTLAHGDFTYDGAELVIWGDAEVATTIMATSIPVLRVLFIDAKTSAERHYGGSRSKRMGGSSSGLQSRYNTIISANKDRDGSHRLQVKGSDKTIRAGAADDGSDKSILDGGNKSHAGKIVQVNEVRVEFSERGVHEESEGWYEMTDVEVENAASSKAAGA</sequence>
<dbReference type="InterPro" id="IPR049326">
    <property type="entry name" value="Rhodopsin_dom_fungi"/>
</dbReference>
<evidence type="ECO:0000256" key="7">
    <source>
        <dbReference type="SAM" id="Phobius"/>
    </source>
</evidence>
<name>A0AAE0NGS5_9PEZI</name>
<proteinExistence type="inferred from homology"/>
<evidence type="ECO:0000256" key="6">
    <source>
        <dbReference type="SAM" id="MobiDB-lite"/>
    </source>
</evidence>
<dbReference type="PANTHER" id="PTHR33048:SF42">
    <property type="entry name" value="INTEGRAL MEMBRANE PROTEIN"/>
    <property type="match status" value="1"/>
</dbReference>
<evidence type="ECO:0000259" key="8">
    <source>
        <dbReference type="Pfam" id="PF20684"/>
    </source>
</evidence>
<comment type="similarity">
    <text evidence="5">Belongs to the SAT4 family.</text>
</comment>
<protein>
    <recommendedName>
        <fullName evidence="8">Rhodopsin domain-containing protein</fullName>
    </recommendedName>
</protein>
<reference evidence="9" key="2">
    <citation type="submission" date="2023-06" db="EMBL/GenBank/DDBJ databases">
        <authorList>
            <consortium name="Lawrence Berkeley National Laboratory"/>
            <person name="Haridas S."/>
            <person name="Hensen N."/>
            <person name="Bonometti L."/>
            <person name="Westerberg I."/>
            <person name="Brannstrom I.O."/>
            <person name="Guillou S."/>
            <person name="Cros-Aarteil S."/>
            <person name="Calhoun S."/>
            <person name="Kuo A."/>
            <person name="Mondo S."/>
            <person name="Pangilinan J."/>
            <person name="Riley R."/>
            <person name="LaButti K."/>
            <person name="Andreopoulos B."/>
            <person name="Lipzen A."/>
            <person name="Chen C."/>
            <person name="Yanf M."/>
            <person name="Daum C."/>
            <person name="Ng V."/>
            <person name="Clum A."/>
            <person name="Steindorff A."/>
            <person name="Ohm R."/>
            <person name="Martin F."/>
            <person name="Silar P."/>
            <person name="Natvig D."/>
            <person name="Lalanne C."/>
            <person name="Gautier V."/>
            <person name="Ament-velasquez S.L."/>
            <person name="Kruys A."/>
            <person name="Hutchinson M.I."/>
            <person name="Powell A.J."/>
            <person name="Barry K."/>
            <person name="Miller A.N."/>
            <person name="Grigoriev I.V."/>
            <person name="Debuchy R."/>
            <person name="Gladieux P."/>
            <person name="Thoren M.H."/>
            <person name="Johannesson H."/>
        </authorList>
    </citation>
    <scope>NUCLEOTIDE SEQUENCE</scope>
    <source>
        <strain evidence="9">CBS 232.78</strain>
    </source>
</reference>
<accession>A0AAE0NGS5</accession>
<comment type="subcellular location">
    <subcellularLocation>
        <location evidence="1">Membrane</location>
        <topology evidence="1">Multi-pass membrane protein</topology>
    </subcellularLocation>
</comment>
<feature type="transmembrane region" description="Helical" evidence="7">
    <location>
        <begin position="142"/>
        <end position="163"/>
    </location>
</feature>
<keyword evidence="4 7" id="KW-0472">Membrane</keyword>
<dbReference type="Proteomes" id="UP001285441">
    <property type="component" value="Unassembled WGS sequence"/>
</dbReference>
<evidence type="ECO:0000256" key="3">
    <source>
        <dbReference type="ARBA" id="ARBA00022989"/>
    </source>
</evidence>
<feature type="transmembrane region" description="Helical" evidence="7">
    <location>
        <begin position="103"/>
        <end position="121"/>
    </location>
</feature>
<reference evidence="9" key="1">
    <citation type="journal article" date="2023" name="Mol. Phylogenet. Evol.">
        <title>Genome-scale phylogeny and comparative genomics of the fungal order Sordariales.</title>
        <authorList>
            <person name="Hensen N."/>
            <person name="Bonometti L."/>
            <person name="Westerberg I."/>
            <person name="Brannstrom I.O."/>
            <person name="Guillou S."/>
            <person name="Cros-Aarteil S."/>
            <person name="Calhoun S."/>
            <person name="Haridas S."/>
            <person name="Kuo A."/>
            <person name="Mondo S."/>
            <person name="Pangilinan J."/>
            <person name="Riley R."/>
            <person name="LaButti K."/>
            <person name="Andreopoulos B."/>
            <person name="Lipzen A."/>
            <person name="Chen C."/>
            <person name="Yan M."/>
            <person name="Daum C."/>
            <person name="Ng V."/>
            <person name="Clum A."/>
            <person name="Steindorff A."/>
            <person name="Ohm R.A."/>
            <person name="Martin F."/>
            <person name="Silar P."/>
            <person name="Natvig D.O."/>
            <person name="Lalanne C."/>
            <person name="Gautier V."/>
            <person name="Ament-Velasquez S.L."/>
            <person name="Kruys A."/>
            <person name="Hutchinson M.I."/>
            <person name="Powell A.J."/>
            <person name="Barry K."/>
            <person name="Miller A.N."/>
            <person name="Grigoriev I.V."/>
            <person name="Debuchy R."/>
            <person name="Gladieux P."/>
            <person name="Hiltunen Thoren M."/>
            <person name="Johannesson H."/>
        </authorList>
    </citation>
    <scope>NUCLEOTIDE SEQUENCE</scope>
    <source>
        <strain evidence="9">CBS 232.78</strain>
    </source>
</reference>
<feature type="region of interest" description="Disordered" evidence="6">
    <location>
        <begin position="320"/>
        <end position="353"/>
    </location>
</feature>
<feature type="transmembrane region" description="Helical" evidence="7">
    <location>
        <begin position="219"/>
        <end position="243"/>
    </location>
</feature>
<feature type="transmembrane region" description="Helical" evidence="7">
    <location>
        <begin position="255"/>
        <end position="279"/>
    </location>
</feature>
<evidence type="ECO:0000256" key="5">
    <source>
        <dbReference type="ARBA" id="ARBA00038359"/>
    </source>
</evidence>
<gene>
    <name evidence="9" type="ORF">B0H63DRAFT_396245</name>
</gene>
<evidence type="ECO:0000313" key="10">
    <source>
        <dbReference type="Proteomes" id="UP001285441"/>
    </source>
</evidence>
<dbReference type="GO" id="GO:0016020">
    <property type="term" value="C:membrane"/>
    <property type="evidence" value="ECO:0007669"/>
    <property type="project" value="UniProtKB-SubCell"/>
</dbReference>
<feature type="transmembrane region" description="Helical" evidence="7">
    <location>
        <begin position="183"/>
        <end position="207"/>
    </location>
</feature>
<evidence type="ECO:0000256" key="4">
    <source>
        <dbReference type="ARBA" id="ARBA00023136"/>
    </source>
</evidence>
<evidence type="ECO:0000256" key="1">
    <source>
        <dbReference type="ARBA" id="ARBA00004141"/>
    </source>
</evidence>
<dbReference type="AlphaFoldDB" id="A0AAE0NGS5"/>
<comment type="caution">
    <text evidence="9">The sequence shown here is derived from an EMBL/GenBank/DDBJ whole genome shotgun (WGS) entry which is preliminary data.</text>
</comment>
<keyword evidence="3 7" id="KW-1133">Transmembrane helix</keyword>
<feature type="compositionally biased region" description="Basic and acidic residues" evidence="6">
    <location>
        <begin position="320"/>
        <end position="334"/>
    </location>
</feature>